<dbReference type="EMBL" id="JAAWWK010000005">
    <property type="protein sequence ID" value="NKI18412.1"/>
    <property type="molecule type" value="Genomic_DNA"/>
</dbReference>
<protein>
    <submittedName>
        <fullName evidence="2">Uncharacterized protein</fullName>
    </submittedName>
</protein>
<feature type="chain" id="PRO_5046168062" evidence="1">
    <location>
        <begin position="26"/>
        <end position="362"/>
    </location>
</feature>
<proteinExistence type="predicted"/>
<keyword evidence="3" id="KW-1185">Reference proteome</keyword>
<dbReference type="RefSeq" id="WP_168450952.1">
    <property type="nucleotide sequence ID" value="NZ_JAAWWK010000005.1"/>
</dbReference>
<gene>
    <name evidence="2" type="ORF">HCU74_13425</name>
</gene>
<dbReference type="Proteomes" id="UP000765845">
    <property type="component" value="Unassembled WGS sequence"/>
</dbReference>
<sequence length="362" mass="40682">MLHLTFPSRAGLLGVACLLVLPAVAKEQYTISASVEVEAYSDIGPIKQLLDDLEGPALDDGNFAFTHNQAELSYREGGFELSLFARYDYYLRFNRDTVDLAYQYKNDLPLDEGRVYQLYLDAKHIRANGVGYSYYFSPAAKWSSKVRLNLLRALELKEGGMQGFLVSREDDYDADIGLDYIYSEDTLLKRPPESVRAHGYGFDLDVGYQPTAQLGFSLMLRDVLTRLEWEGVTYTRARLTSNNVSFDENGTIQTRPALSGIESYRDETQRMPLRAALAADYQLSGKYAVNATLFSYDGRVFPRLGGSQQVGQFLVSADVDLRSRALAVGAELSGLSLMLRSDNTDWEKASHLAFSLAYHYRF</sequence>
<name>A0ABX1GIY9_9GAMM</name>
<evidence type="ECO:0000256" key="1">
    <source>
        <dbReference type="SAM" id="SignalP"/>
    </source>
</evidence>
<comment type="caution">
    <text evidence="2">The sequence shown here is derived from an EMBL/GenBank/DDBJ whole genome shotgun (WGS) entry which is preliminary data.</text>
</comment>
<organism evidence="2 3">
    <name type="scientific">Spongiibacter thalassae</name>
    <dbReference type="NCBI Taxonomy" id="2721624"/>
    <lineage>
        <taxon>Bacteria</taxon>
        <taxon>Pseudomonadati</taxon>
        <taxon>Pseudomonadota</taxon>
        <taxon>Gammaproteobacteria</taxon>
        <taxon>Cellvibrionales</taxon>
        <taxon>Spongiibacteraceae</taxon>
        <taxon>Spongiibacter</taxon>
    </lineage>
</organism>
<evidence type="ECO:0000313" key="3">
    <source>
        <dbReference type="Proteomes" id="UP000765845"/>
    </source>
</evidence>
<feature type="signal peptide" evidence="1">
    <location>
        <begin position="1"/>
        <end position="25"/>
    </location>
</feature>
<evidence type="ECO:0000313" key="2">
    <source>
        <dbReference type="EMBL" id="NKI18412.1"/>
    </source>
</evidence>
<accession>A0ABX1GIY9</accession>
<reference evidence="2 3" key="1">
    <citation type="submission" date="2020-04" db="EMBL/GenBank/DDBJ databases">
        <authorList>
            <person name="Yoon J."/>
        </authorList>
    </citation>
    <scope>NUCLEOTIDE SEQUENCE [LARGE SCALE GENOMIC DNA]</scope>
    <source>
        <strain evidence="2 3">KMU-166</strain>
    </source>
</reference>
<keyword evidence="1" id="KW-0732">Signal</keyword>